<keyword evidence="7" id="KW-0829">Tyrosine-protein kinase</keyword>
<evidence type="ECO:0000256" key="2">
    <source>
        <dbReference type="ARBA" id="ARBA00022553"/>
    </source>
</evidence>
<evidence type="ECO:0000256" key="1">
    <source>
        <dbReference type="ARBA" id="ARBA00011902"/>
    </source>
</evidence>
<name>A0A226MFQ2_CALSU</name>
<keyword evidence="6" id="KW-0067">ATP-binding</keyword>
<dbReference type="EMBL" id="MCFN01000998">
    <property type="protein sequence ID" value="OXB54050.1"/>
    <property type="molecule type" value="Genomic_DNA"/>
</dbReference>
<proteinExistence type="predicted"/>
<dbReference type="InterPro" id="IPR001824">
    <property type="entry name" value="Tyr_kinase_rcpt_3_CS"/>
</dbReference>
<dbReference type="AlphaFoldDB" id="A0A226MFQ2"/>
<evidence type="ECO:0000256" key="6">
    <source>
        <dbReference type="ARBA" id="ARBA00022840"/>
    </source>
</evidence>
<keyword evidence="2" id="KW-0597">Phosphoprotein</keyword>
<comment type="caution">
    <text evidence="8">The sequence shown here is derived from an EMBL/GenBank/DDBJ whole genome shotgun (WGS) entry which is preliminary data.</text>
</comment>
<dbReference type="STRING" id="9009.A0A226MFQ2"/>
<dbReference type="PROSITE" id="PS00240">
    <property type="entry name" value="RECEPTOR_TYR_KIN_III"/>
    <property type="match status" value="1"/>
</dbReference>
<dbReference type="GO" id="GO:0004714">
    <property type="term" value="F:transmembrane receptor protein tyrosine kinase activity"/>
    <property type="evidence" value="ECO:0007669"/>
    <property type="project" value="UniProtKB-EC"/>
</dbReference>
<feature type="non-terminal residue" evidence="8">
    <location>
        <position position="1"/>
    </location>
</feature>
<sequence length="300" mass="34342">KGFMNITDSREDFEIGDEEFCFEVNFTAYPPVKCLWLFPQKTLPYSLLSFPSFSLLLSISSKFCNHHHRSGIYVFCAENDNMVMTKKFTLYMRKVRKVSEKRIPLTVWPNHGGRILIFQLGFITDVIGGLQICVITLSEKPSSSEKDALVFELKMLTHIGSHENIVNLLGACTVSGNLHLFKDLRLMLLVMLHMVFEYKNLYFVSEQKMNALLKVVLVHSQRPRCPQYTGDPWKVMKICDFGLARGVVNDSITWSNVYQNTKKNVSVPKSNCKTIPHVSKDEESLLSPALLQHKDSQVEK</sequence>
<keyword evidence="9" id="KW-1185">Reference proteome</keyword>
<evidence type="ECO:0000256" key="5">
    <source>
        <dbReference type="ARBA" id="ARBA00022777"/>
    </source>
</evidence>
<dbReference type="OrthoDB" id="6077854at2759"/>
<accession>A0A226MFQ2</accession>
<protein>
    <recommendedName>
        <fullName evidence="1">receptor protein-tyrosine kinase</fullName>
        <ecNumber evidence="1">2.7.10.1</ecNumber>
    </recommendedName>
</protein>
<evidence type="ECO:0000313" key="8">
    <source>
        <dbReference type="EMBL" id="OXB54050.1"/>
    </source>
</evidence>
<keyword evidence="4" id="KW-0547">Nucleotide-binding</keyword>
<dbReference type="SUPFAM" id="SSF56112">
    <property type="entry name" value="Protein kinase-like (PK-like)"/>
    <property type="match status" value="1"/>
</dbReference>
<dbReference type="GO" id="GO:0007169">
    <property type="term" value="P:cell surface receptor protein tyrosine kinase signaling pathway"/>
    <property type="evidence" value="ECO:0007669"/>
    <property type="project" value="InterPro"/>
</dbReference>
<reference evidence="8 9" key="1">
    <citation type="submission" date="2016-07" db="EMBL/GenBank/DDBJ databases">
        <title>Disparate Historic Effective Population Sizes Predicted by Modern Levels of Genome Diversity for the Scaled Quail (Callipepla squamata) and the Northern Bobwhite (Colinus virginianus): Inferences from First and Second Generation Draft Genome Assemblies for Sympatric New World Quail.</title>
        <authorList>
            <person name="Oldeschulte D.L."/>
            <person name="Halley Y.A."/>
            <person name="Bhattarai E.K."/>
            <person name="Brashear W.A."/>
            <person name="Hill J."/>
            <person name="Metz R.P."/>
            <person name="Johnson C.D."/>
            <person name="Rollins D."/>
            <person name="Peterson M.J."/>
            <person name="Bickhart D.M."/>
            <person name="Decker J.E."/>
            <person name="Seabury C.M."/>
        </authorList>
    </citation>
    <scope>NUCLEOTIDE SEQUENCE [LARGE SCALE GENOMIC DNA]</scope>
    <source>
        <strain evidence="8 9">Texas</strain>
        <tissue evidence="8">Leg muscle</tissue>
    </source>
</reference>
<organism evidence="8 9">
    <name type="scientific">Callipepla squamata</name>
    <name type="common">Scaled quail</name>
    <dbReference type="NCBI Taxonomy" id="9009"/>
    <lineage>
        <taxon>Eukaryota</taxon>
        <taxon>Metazoa</taxon>
        <taxon>Chordata</taxon>
        <taxon>Craniata</taxon>
        <taxon>Vertebrata</taxon>
        <taxon>Euteleostomi</taxon>
        <taxon>Archelosauria</taxon>
        <taxon>Archosauria</taxon>
        <taxon>Dinosauria</taxon>
        <taxon>Saurischia</taxon>
        <taxon>Theropoda</taxon>
        <taxon>Coelurosauria</taxon>
        <taxon>Aves</taxon>
        <taxon>Neognathae</taxon>
        <taxon>Galloanserae</taxon>
        <taxon>Galliformes</taxon>
        <taxon>Odontophoridae</taxon>
        <taxon>Callipepla</taxon>
    </lineage>
</organism>
<dbReference type="GO" id="GO:0005524">
    <property type="term" value="F:ATP binding"/>
    <property type="evidence" value="ECO:0007669"/>
    <property type="project" value="UniProtKB-KW"/>
</dbReference>
<evidence type="ECO:0000256" key="3">
    <source>
        <dbReference type="ARBA" id="ARBA00022679"/>
    </source>
</evidence>
<gene>
    <name evidence="8" type="ORF">ASZ78_009237</name>
</gene>
<dbReference type="EC" id="2.7.10.1" evidence="1"/>
<dbReference type="InterPro" id="IPR011009">
    <property type="entry name" value="Kinase-like_dom_sf"/>
</dbReference>
<evidence type="ECO:0000256" key="7">
    <source>
        <dbReference type="ARBA" id="ARBA00023137"/>
    </source>
</evidence>
<dbReference type="Proteomes" id="UP000198323">
    <property type="component" value="Unassembled WGS sequence"/>
</dbReference>
<evidence type="ECO:0000313" key="9">
    <source>
        <dbReference type="Proteomes" id="UP000198323"/>
    </source>
</evidence>
<evidence type="ECO:0000256" key="4">
    <source>
        <dbReference type="ARBA" id="ARBA00022741"/>
    </source>
</evidence>
<keyword evidence="5" id="KW-0418">Kinase</keyword>
<keyword evidence="3" id="KW-0808">Transferase</keyword>
<dbReference type="Gene3D" id="3.30.200.20">
    <property type="entry name" value="Phosphorylase Kinase, domain 1"/>
    <property type="match status" value="1"/>
</dbReference>